<comment type="caution">
    <text evidence="1">The sequence shown here is derived from an EMBL/GenBank/DDBJ whole genome shotgun (WGS) entry which is preliminary data.</text>
</comment>
<proteinExistence type="predicted"/>
<sequence>MSQLSLLGDPGLPRPHAARPIVRRLRGGGVSVVCPYGHLIWHVRAGEWAGSTYQARLGDPAYTVTCDGPVPVEVWWREQCR</sequence>
<dbReference type="AlphaFoldDB" id="A0A5J5K8D4"/>
<protein>
    <submittedName>
        <fullName evidence="1">Uncharacterized protein</fullName>
    </submittedName>
</protein>
<name>A0A5J5K8D4_9ACTN</name>
<evidence type="ECO:0000313" key="2">
    <source>
        <dbReference type="Proteomes" id="UP000327011"/>
    </source>
</evidence>
<evidence type="ECO:0000313" key="1">
    <source>
        <dbReference type="EMBL" id="KAA9379673.1"/>
    </source>
</evidence>
<dbReference type="RefSeq" id="WP_150932862.1">
    <property type="nucleotide sequence ID" value="NZ_VYTZ01000003.1"/>
</dbReference>
<dbReference type="Proteomes" id="UP000327011">
    <property type="component" value="Unassembled WGS sequence"/>
</dbReference>
<gene>
    <name evidence="1" type="ORF">F5972_08455</name>
</gene>
<organism evidence="1 2">
    <name type="scientific">Microbispora cellulosiformans</name>
    <dbReference type="NCBI Taxonomy" id="2614688"/>
    <lineage>
        <taxon>Bacteria</taxon>
        <taxon>Bacillati</taxon>
        <taxon>Actinomycetota</taxon>
        <taxon>Actinomycetes</taxon>
        <taxon>Streptosporangiales</taxon>
        <taxon>Streptosporangiaceae</taxon>
        <taxon>Microbispora</taxon>
    </lineage>
</organism>
<reference evidence="1 2" key="1">
    <citation type="submission" date="2019-09" db="EMBL/GenBank/DDBJ databases">
        <title>Screening of Novel Bioactive Compounds from Soil-Associated.</title>
        <authorList>
            <person name="Gong X."/>
        </authorList>
    </citation>
    <scope>NUCLEOTIDE SEQUENCE [LARGE SCALE GENOMIC DNA]</scope>
    <source>
        <strain evidence="1 2">Gxj-6</strain>
    </source>
</reference>
<dbReference type="EMBL" id="VYTZ01000003">
    <property type="protein sequence ID" value="KAA9379673.1"/>
    <property type="molecule type" value="Genomic_DNA"/>
</dbReference>
<accession>A0A5J5K8D4</accession>
<keyword evidence="2" id="KW-1185">Reference proteome</keyword>